<protein>
    <submittedName>
        <fullName evidence="1">Uncharacterized protein</fullName>
    </submittedName>
</protein>
<sequence length="91" mass="10291">MFLEHGTIDEVFTLYKLGNPTQSRFNRRSRIINVIAVQTEAHLQTKRIAGTQSHGLDSKLLPRFKNSIPYSICMLGIEIEFKTTGTRIAGI</sequence>
<reference evidence="1" key="1">
    <citation type="submission" date="2019-08" db="EMBL/GenBank/DDBJ databases">
        <authorList>
            <person name="Kucharzyk K."/>
            <person name="Murdoch R.W."/>
            <person name="Higgins S."/>
            <person name="Loffler F."/>
        </authorList>
    </citation>
    <scope>NUCLEOTIDE SEQUENCE</scope>
</reference>
<dbReference type="EMBL" id="VSSQ01061901">
    <property type="protein sequence ID" value="MPN15193.1"/>
    <property type="molecule type" value="Genomic_DNA"/>
</dbReference>
<gene>
    <name evidence="1" type="ORF">SDC9_162522</name>
</gene>
<accession>A0A645FSX7</accession>
<proteinExistence type="predicted"/>
<comment type="caution">
    <text evidence="1">The sequence shown here is derived from an EMBL/GenBank/DDBJ whole genome shotgun (WGS) entry which is preliminary data.</text>
</comment>
<evidence type="ECO:0000313" key="1">
    <source>
        <dbReference type="EMBL" id="MPN15193.1"/>
    </source>
</evidence>
<dbReference type="AlphaFoldDB" id="A0A645FSX7"/>
<name>A0A645FSX7_9ZZZZ</name>
<organism evidence="1">
    <name type="scientific">bioreactor metagenome</name>
    <dbReference type="NCBI Taxonomy" id="1076179"/>
    <lineage>
        <taxon>unclassified sequences</taxon>
        <taxon>metagenomes</taxon>
        <taxon>ecological metagenomes</taxon>
    </lineage>
</organism>